<evidence type="ECO:0000313" key="3">
    <source>
        <dbReference type="Proteomes" id="UP001144280"/>
    </source>
</evidence>
<evidence type="ECO:0000313" key="2">
    <source>
        <dbReference type="EMBL" id="GLI01054.1"/>
    </source>
</evidence>
<keyword evidence="1" id="KW-0175">Coiled coil</keyword>
<dbReference type="Proteomes" id="UP001144280">
    <property type="component" value="Unassembled WGS sequence"/>
</dbReference>
<organism evidence="2 3">
    <name type="scientific">Phytohabitans aurantiacus</name>
    <dbReference type="NCBI Taxonomy" id="3016789"/>
    <lineage>
        <taxon>Bacteria</taxon>
        <taxon>Bacillati</taxon>
        <taxon>Actinomycetota</taxon>
        <taxon>Actinomycetes</taxon>
        <taxon>Micromonosporales</taxon>
        <taxon>Micromonosporaceae</taxon>
    </lineage>
</organism>
<evidence type="ECO:0000256" key="1">
    <source>
        <dbReference type="SAM" id="Coils"/>
    </source>
</evidence>
<dbReference type="RefSeq" id="WP_281901759.1">
    <property type="nucleotide sequence ID" value="NZ_BSDI01000040.1"/>
</dbReference>
<comment type="caution">
    <text evidence="2">The sequence shown here is derived from an EMBL/GenBank/DDBJ whole genome shotgun (WGS) entry which is preliminary data.</text>
</comment>
<name>A0ABQ5R2P6_9ACTN</name>
<accession>A0ABQ5R2P6</accession>
<feature type="coiled-coil region" evidence="1">
    <location>
        <begin position="29"/>
        <end position="90"/>
    </location>
</feature>
<dbReference type="EMBL" id="BSDI01000040">
    <property type="protein sequence ID" value="GLI01054.1"/>
    <property type="molecule type" value="Genomic_DNA"/>
</dbReference>
<reference evidence="2" key="1">
    <citation type="submission" date="2022-12" db="EMBL/GenBank/DDBJ databases">
        <title>New Phytohabitans aurantiacus sp. RD004123 nov., an actinomycete isolated from soil.</title>
        <authorList>
            <person name="Triningsih D.W."/>
            <person name="Harunari E."/>
            <person name="Igarashi Y."/>
        </authorList>
    </citation>
    <scope>NUCLEOTIDE SEQUENCE</scope>
    <source>
        <strain evidence="2">RD004123</strain>
    </source>
</reference>
<proteinExistence type="predicted"/>
<protein>
    <submittedName>
        <fullName evidence="2">Uncharacterized protein</fullName>
    </submittedName>
</protein>
<keyword evidence="3" id="KW-1185">Reference proteome</keyword>
<sequence>MASTEQLIELLRQQGPGGDLTDPRIAPVADLLARREAELNEELARQERELEETQQQARRRERAEALRGHLDALTTELASARALLDDLTAALGACPACCGEDAACRWCRGRGGGGFTTPDPDGFERFVVPAVRMYVRMRTPNNTEEEHRKSVE</sequence>
<gene>
    <name evidence="2" type="ORF">Pa4123_63300</name>
</gene>